<gene>
    <name evidence="3" type="ordered locus">Selsp_2210</name>
</gene>
<feature type="transmembrane region" description="Helical" evidence="2">
    <location>
        <begin position="147"/>
        <end position="168"/>
    </location>
</feature>
<reference evidence="3 4" key="1">
    <citation type="submission" date="2011-04" db="EMBL/GenBank/DDBJ databases">
        <title>The complete genome of Selenomonas sputigena DSM 20758.</title>
        <authorList>
            <consortium name="US DOE Joint Genome Institute (JGI-PGF)"/>
            <person name="Lucas S."/>
            <person name="Copeland A."/>
            <person name="Lapidus A."/>
            <person name="Bruce D."/>
            <person name="Goodwin L."/>
            <person name="Pitluck S."/>
            <person name="Peters L."/>
            <person name="Kyrpides N."/>
            <person name="Mavromatis K."/>
            <person name="Ivanova N."/>
            <person name="Ovchinnikova G."/>
            <person name="Teshima H."/>
            <person name="Detter J.C."/>
            <person name="Tapia R."/>
            <person name="Han C."/>
            <person name="Land M."/>
            <person name="Hauser L."/>
            <person name="Markowitz V."/>
            <person name="Cheng J.-F."/>
            <person name="Hugenholtz P."/>
            <person name="Woyke T."/>
            <person name="Wu D."/>
            <person name="Gronow S."/>
            <person name="Wellnitz S."/>
            <person name="Schneider S."/>
            <person name="Klenk H.-P."/>
            <person name="Eisen J.A."/>
        </authorList>
    </citation>
    <scope>NUCLEOTIDE SEQUENCE [LARGE SCALE GENOMIC DNA]</scope>
    <source>
        <strain evidence="4">ATCC 35185 / DSM 20758 / VPI D19B-28</strain>
    </source>
</reference>
<keyword evidence="2" id="KW-0812">Transmembrane</keyword>
<dbReference type="EMBL" id="CP002637">
    <property type="protein sequence ID" value="AEC01156.1"/>
    <property type="molecule type" value="Genomic_DNA"/>
</dbReference>
<dbReference type="Proteomes" id="UP000011124">
    <property type="component" value="Chromosome"/>
</dbReference>
<accession>F4EWH9</accession>
<feature type="region of interest" description="Disordered" evidence="1">
    <location>
        <begin position="262"/>
        <end position="285"/>
    </location>
</feature>
<organism evidence="3 4">
    <name type="scientific">Selenomonas sputigena (strain ATCC 35185 / DSM 20758 / CCUG 44933 / VPI D19B-28)</name>
    <dbReference type="NCBI Taxonomy" id="546271"/>
    <lineage>
        <taxon>Bacteria</taxon>
        <taxon>Bacillati</taxon>
        <taxon>Bacillota</taxon>
        <taxon>Negativicutes</taxon>
        <taxon>Selenomonadales</taxon>
        <taxon>Selenomonadaceae</taxon>
        <taxon>Selenomonas</taxon>
    </lineage>
</organism>
<evidence type="ECO:0000313" key="4">
    <source>
        <dbReference type="Proteomes" id="UP000011124"/>
    </source>
</evidence>
<dbReference type="RefSeq" id="WP_013741068.1">
    <property type="nucleotide sequence ID" value="NC_015437.1"/>
</dbReference>
<keyword evidence="2" id="KW-1133">Transmembrane helix</keyword>
<evidence type="ECO:0000313" key="3">
    <source>
        <dbReference type="EMBL" id="AEC01156.1"/>
    </source>
</evidence>
<keyword evidence="2" id="KW-0472">Membrane</keyword>
<feature type="compositionally biased region" description="Polar residues" evidence="1">
    <location>
        <begin position="106"/>
        <end position="115"/>
    </location>
</feature>
<keyword evidence="4" id="KW-1185">Reference proteome</keyword>
<dbReference type="AlphaFoldDB" id="F4EWH9"/>
<feature type="compositionally biased region" description="Basic and acidic residues" evidence="1">
    <location>
        <begin position="329"/>
        <end position="347"/>
    </location>
</feature>
<name>F4EWH9_SELS3</name>
<sequence length="347" mass="34746">MAIAGPQAPQAPTPPAVPGLAGASQAVGGLPDFGASGQAAIEGAQQRAADAAQAGQDAAANARAAGERLMGTPERKTQEKTTGEEGGKEGKLAQKPATAAPEAGGTKSQTTSSEAANLPPAAQAVQEKPGTETRVPKPSADEPPQGFTMMHLAVVAVLCAFIAGVFAYKFLHRKKGETTPAMRAAREAELLADLETMRAARERRESDRAAKVAAAGLSAIAGAAQRTAPKAADAAGAADAPPAAASAAAAGGARMQAFAAMPPSTDAGADSARKPPVSAGAPAAPDASMLASLSEALSAFREASRMMDGEAGSKATEEAKKAARAAAIRQDREEKQDGEHGGFEIRI</sequence>
<dbReference type="KEGG" id="ssg:Selsp_2210"/>
<feature type="compositionally biased region" description="Low complexity" evidence="1">
    <location>
        <begin position="37"/>
        <end position="64"/>
    </location>
</feature>
<proteinExistence type="predicted"/>
<evidence type="ECO:0000256" key="1">
    <source>
        <dbReference type="SAM" id="MobiDB-lite"/>
    </source>
</evidence>
<feature type="region of interest" description="Disordered" evidence="1">
    <location>
        <begin position="308"/>
        <end position="347"/>
    </location>
</feature>
<dbReference type="HOGENOM" id="CLU_798987_0_0_9"/>
<feature type="region of interest" description="Disordered" evidence="1">
    <location>
        <begin position="1"/>
        <end position="142"/>
    </location>
</feature>
<protein>
    <submittedName>
        <fullName evidence="3">Uncharacterized protein</fullName>
    </submittedName>
</protein>
<feature type="compositionally biased region" description="Basic and acidic residues" evidence="1">
    <location>
        <begin position="73"/>
        <end position="92"/>
    </location>
</feature>
<evidence type="ECO:0000256" key="2">
    <source>
        <dbReference type="SAM" id="Phobius"/>
    </source>
</evidence>